<accession>A0ABZ2MEP2</accession>
<organism evidence="2 3">
    <name type="scientific">Janibacter alittae</name>
    <dbReference type="NCBI Taxonomy" id="3115209"/>
    <lineage>
        <taxon>Bacteria</taxon>
        <taxon>Bacillati</taxon>
        <taxon>Actinomycetota</taxon>
        <taxon>Actinomycetes</taxon>
        <taxon>Micrococcales</taxon>
        <taxon>Intrasporangiaceae</taxon>
        <taxon>Janibacter</taxon>
    </lineage>
</organism>
<feature type="region of interest" description="Disordered" evidence="1">
    <location>
        <begin position="133"/>
        <end position="174"/>
    </location>
</feature>
<sequence>MPIGAGLTTALSHTTLRLLTIGASRAGDPAAAVTGLAAAGVTLLAGWLTLCLALTLTGQLPGAVGGVARRLRDQVTPAVVQRWAALVLGASVGATIAPGTAVAAVHASAAPSPSGVPGPDFTSTADSIPERAPAVAPSAGLPAVGPLSNPGWVPNRPPTRHRADPHLLTGTRRSATEGEAVVVRRGDTLWSIAATRLGPTATDLEIARAWPRWYEANRATIGENPHSLLPGTQLTPPPAD</sequence>
<reference evidence="2 3" key="1">
    <citation type="submission" date="2024-02" db="EMBL/GenBank/DDBJ databases">
        <title>Janibacter sp. nov., isolated from gut of marine sandworm.</title>
        <authorList>
            <person name="Kim B."/>
            <person name="Jun M.O."/>
            <person name="Shin N.-R."/>
        </authorList>
    </citation>
    <scope>NUCLEOTIDE SEQUENCE [LARGE SCALE GENOMIC DNA]</scope>
    <source>
        <strain evidence="2 3">A1S7</strain>
    </source>
</reference>
<dbReference type="Gene3D" id="3.10.350.10">
    <property type="entry name" value="LysM domain"/>
    <property type="match status" value="1"/>
</dbReference>
<dbReference type="Proteomes" id="UP001382727">
    <property type="component" value="Chromosome"/>
</dbReference>
<dbReference type="InterPro" id="IPR002961">
    <property type="entry name" value="TNF_C"/>
</dbReference>
<dbReference type="PRINTS" id="PR01237">
    <property type="entry name" value="TNFC"/>
</dbReference>
<dbReference type="EMBL" id="CP144913">
    <property type="protein sequence ID" value="WXB75539.1"/>
    <property type="molecule type" value="Genomic_DNA"/>
</dbReference>
<evidence type="ECO:0000313" key="2">
    <source>
        <dbReference type="EMBL" id="WXB75539.1"/>
    </source>
</evidence>
<dbReference type="CDD" id="cd00118">
    <property type="entry name" value="LysM"/>
    <property type="match status" value="1"/>
</dbReference>
<name>A0ABZ2MEP2_9MICO</name>
<dbReference type="InterPro" id="IPR036779">
    <property type="entry name" value="LysM_dom_sf"/>
</dbReference>
<proteinExistence type="predicted"/>
<gene>
    <name evidence="2" type="ORF">V1351_11340</name>
</gene>
<evidence type="ECO:0000256" key="1">
    <source>
        <dbReference type="SAM" id="MobiDB-lite"/>
    </source>
</evidence>
<evidence type="ECO:0000313" key="3">
    <source>
        <dbReference type="Proteomes" id="UP001382727"/>
    </source>
</evidence>
<protein>
    <submittedName>
        <fullName evidence="2">LysM domain-containing protein</fullName>
    </submittedName>
</protein>
<keyword evidence="3" id="KW-1185">Reference proteome</keyword>
<dbReference type="RefSeq" id="WP_338748264.1">
    <property type="nucleotide sequence ID" value="NZ_CP144913.1"/>
</dbReference>
<dbReference type="InterPro" id="IPR018392">
    <property type="entry name" value="LysM"/>
</dbReference>